<evidence type="ECO:0000313" key="5">
    <source>
        <dbReference type="Proteomes" id="UP000246375"/>
    </source>
</evidence>
<dbReference type="Proteomes" id="UP000229974">
    <property type="component" value="Unassembled WGS sequence"/>
</dbReference>
<dbReference type="EMBL" id="VTDZ01000138">
    <property type="protein sequence ID" value="TYS05971.1"/>
    <property type="molecule type" value="Genomic_DNA"/>
</dbReference>
<dbReference type="AlphaFoldDB" id="A0A2J0Q2E3"/>
<evidence type="ECO:0000313" key="1">
    <source>
        <dbReference type="EMBL" id="PJD87144.1"/>
    </source>
</evidence>
<reference evidence="3 6" key="3">
    <citation type="submission" date="2019-08" db="EMBL/GenBank/DDBJ databases">
        <title>Whole genome sequence analysis of bacterial isolates in patients.</title>
        <authorList>
            <person name="Jeong K.C."/>
        </authorList>
    </citation>
    <scope>NUCLEOTIDE SEQUENCE [LARGE SCALE GENOMIC DNA]</scope>
    <source>
        <strain evidence="3 6">KCJ3K342</strain>
    </source>
</reference>
<reference evidence="2 5" key="2">
    <citation type="submission" date="2018-05" db="EMBL/GenBank/DDBJ databases">
        <title>Evaluation of testing and processing parameters for the GenePOC Carba assay.</title>
        <authorList>
            <person name="Walsh T.R."/>
        </authorList>
    </citation>
    <scope>NUCLEOTIDE SEQUENCE [LARGE SCALE GENOMIC DNA]</scope>
    <source>
        <strain evidence="2 5">PECIMP</strain>
    </source>
</reference>
<proteinExistence type="predicted"/>
<dbReference type="EMBL" id="QHMI01000017">
    <property type="protein sequence ID" value="PXB37447.1"/>
    <property type="molecule type" value="Genomic_DNA"/>
</dbReference>
<name>A0A2J0Q2E3_9ENTR</name>
<evidence type="ECO:0000313" key="3">
    <source>
        <dbReference type="EMBL" id="TYS05971.1"/>
    </source>
</evidence>
<reference evidence="1 4" key="1">
    <citation type="journal article" date="2017" name="J. Antimicrob. Chemother.">
        <title>Characterization of the population structure, drug resistance mechanisms and plasmids of the community-associated Enterobacter cloacae complex in China.</title>
        <authorList>
            <person name="Zhou K."/>
            <person name="Yu W."/>
            <person name="Cao X."/>
            <person name="Shen P."/>
            <person name="Lu H."/>
            <person name="Luo Q."/>
            <person name="Rossen J.W.A."/>
            <person name="Xiao Y."/>
        </authorList>
    </citation>
    <scope>NUCLEOTIDE SEQUENCE [LARGE SCALE GENOMIC DNA]</scope>
    <source>
        <strain evidence="1 4">ECC904</strain>
    </source>
</reference>
<evidence type="ECO:0000313" key="6">
    <source>
        <dbReference type="Proteomes" id="UP000322612"/>
    </source>
</evidence>
<evidence type="ECO:0000313" key="4">
    <source>
        <dbReference type="Proteomes" id="UP000229974"/>
    </source>
</evidence>
<dbReference type="EMBL" id="NEEW01000004">
    <property type="protein sequence ID" value="PJD87144.1"/>
    <property type="molecule type" value="Genomic_DNA"/>
</dbReference>
<sequence>MADTKRPISPLTQAQIYVLHRLASGTKYEICGEFRRARECRMYRGASDDVRCRSTPVLFRLGLVELVNPSQRPLPGSYYQVKLSATGSDLLRSIERD</sequence>
<gene>
    <name evidence="1" type="ORF">B9Q30_06695</name>
    <name evidence="2" type="ORF">DL189_18430</name>
    <name evidence="3" type="ORF">FZC81_22285</name>
</gene>
<accession>A0A2J0Q2E3</accession>
<dbReference type="Proteomes" id="UP000322612">
    <property type="component" value="Unassembled WGS sequence"/>
</dbReference>
<protein>
    <submittedName>
        <fullName evidence="1">Uncharacterized protein</fullName>
    </submittedName>
</protein>
<comment type="caution">
    <text evidence="1">The sequence shown here is derived from an EMBL/GenBank/DDBJ whole genome shotgun (WGS) entry which is preliminary data.</text>
</comment>
<dbReference type="Proteomes" id="UP000246375">
    <property type="component" value="Unassembled WGS sequence"/>
</dbReference>
<organism evidence="1 4">
    <name type="scientific">Enterobacter hormaechei</name>
    <dbReference type="NCBI Taxonomy" id="158836"/>
    <lineage>
        <taxon>Bacteria</taxon>
        <taxon>Pseudomonadati</taxon>
        <taxon>Pseudomonadota</taxon>
        <taxon>Gammaproteobacteria</taxon>
        <taxon>Enterobacterales</taxon>
        <taxon>Enterobacteriaceae</taxon>
        <taxon>Enterobacter</taxon>
        <taxon>Enterobacter cloacae complex</taxon>
    </lineage>
</organism>
<evidence type="ECO:0000313" key="2">
    <source>
        <dbReference type="EMBL" id="PXB37447.1"/>
    </source>
</evidence>